<proteinExistence type="predicted"/>
<name>A0A6A5YGP2_9PLEO</name>
<reference evidence="2" key="1">
    <citation type="journal article" date="2020" name="Stud. Mycol.">
        <title>101 Dothideomycetes genomes: a test case for predicting lifestyles and emergence of pathogens.</title>
        <authorList>
            <person name="Haridas S."/>
            <person name="Albert R."/>
            <person name="Binder M."/>
            <person name="Bloem J."/>
            <person name="Labutti K."/>
            <person name="Salamov A."/>
            <person name="Andreopoulos B."/>
            <person name="Baker S."/>
            <person name="Barry K."/>
            <person name="Bills G."/>
            <person name="Bluhm B."/>
            <person name="Cannon C."/>
            <person name="Castanera R."/>
            <person name="Culley D."/>
            <person name="Daum C."/>
            <person name="Ezra D."/>
            <person name="Gonzalez J."/>
            <person name="Henrissat B."/>
            <person name="Kuo A."/>
            <person name="Liang C."/>
            <person name="Lipzen A."/>
            <person name="Lutzoni F."/>
            <person name="Magnuson J."/>
            <person name="Mondo S."/>
            <person name="Nolan M."/>
            <person name="Ohm R."/>
            <person name="Pangilinan J."/>
            <person name="Park H.-J."/>
            <person name="Ramirez L."/>
            <person name="Alfaro M."/>
            <person name="Sun H."/>
            <person name="Tritt A."/>
            <person name="Yoshinaga Y."/>
            <person name="Zwiers L.-H."/>
            <person name="Turgeon B."/>
            <person name="Goodwin S."/>
            <person name="Spatafora J."/>
            <person name="Crous P."/>
            <person name="Grigoriev I."/>
        </authorList>
    </citation>
    <scope>NUCLEOTIDE SEQUENCE</scope>
    <source>
        <strain evidence="2">CBS 627.86</strain>
    </source>
</reference>
<keyword evidence="3" id="KW-1185">Reference proteome</keyword>
<dbReference type="EMBL" id="ML977382">
    <property type="protein sequence ID" value="KAF2105371.1"/>
    <property type="molecule type" value="Genomic_DNA"/>
</dbReference>
<evidence type="ECO:0000313" key="3">
    <source>
        <dbReference type="Proteomes" id="UP000799770"/>
    </source>
</evidence>
<evidence type="ECO:0000313" key="2">
    <source>
        <dbReference type="EMBL" id="KAF2105371.1"/>
    </source>
</evidence>
<sequence length="103" mass="11245">MPISPKLLLVGGALLSGCNAAQRPMEIYKGHSLRRRNRCTQGVLMPGQHTRHPPDLFAFLHGAQTGNRPMRQLAQSPPTAIVFARSTSDVLSSITEPESKQNT</sequence>
<feature type="signal peptide" evidence="1">
    <location>
        <begin position="1"/>
        <end position="20"/>
    </location>
</feature>
<protein>
    <submittedName>
        <fullName evidence="2">Uncharacterized protein</fullName>
    </submittedName>
</protein>
<keyword evidence="1" id="KW-0732">Signal</keyword>
<feature type="chain" id="PRO_5025340896" evidence="1">
    <location>
        <begin position="21"/>
        <end position="103"/>
    </location>
</feature>
<gene>
    <name evidence="2" type="ORF">BDV96DRAFT_608272</name>
</gene>
<dbReference type="AlphaFoldDB" id="A0A6A5YGP2"/>
<accession>A0A6A5YGP2</accession>
<evidence type="ECO:0000256" key="1">
    <source>
        <dbReference type="SAM" id="SignalP"/>
    </source>
</evidence>
<dbReference type="PROSITE" id="PS51257">
    <property type="entry name" value="PROKAR_LIPOPROTEIN"/>
    <property type="match status" value="1"/>
</dbReference>
<dbReference type="Proteomes" id="UP000799770">
    <property type="component" value="Unassembled WGS sequence"/>
</dbReference>
<organism evidence="2 3">
    <name type="scientific">Lophiotrema nucula</name>
    <dbReference type="NCBI Taxonomy" id="690887"/>
    <lineage>
        <taxon>Eukaryota</taxon>
        <taxon>Fungi</taxon>
        <taxon>Dikarya</taxon>
        <taxon>Ascomycota</taxon>
        <taxon>Pezizomycotina</taxon>
        <taxon>Dothideomycetes</taxon>
        <taxon>Pleosporomycetidae</taxon>
        <taxon>Pleosporales</taxon>
        <taxon>Lophiotremataceae</taxon>
        <taxon>Lophiotrema</taxon>
    </lineage>
</organism>